<dbReference type="GO" id="GO:0009103">
    <property type="term" value="P:lipopolysaccharide biosynthetic process"/>
    <property type="evidence" value="ECO:0007669"/>
    <property type="project" value="TreeGrafter"/>
</dbReference>
<comment type="caution">
    <text evidence="2">The sequence shown here is derived from an EMBL/GenBank/DDBJ whole genome shotgun (WGS) entry which is preliminary data.</text>
</comment>
<dbReference type="SUPFAM" id="SSF53756">
    <property type="entry name" value="UDP-Glycosyltransferase/glycogen phosphorylase"/>
    <property type="match status" value="1"/>
</dbReference>
<keyword evidence="3" id="KW-1185">Reference proteome</keyword>
<dbReference type="PANTHER" id="PTHR46401">
    <property type="entry name" value="GLYCOSYLTRANSFERASE WBBK-RELATED"/>
    <property type="match status" value="1"/>
</dbReference>
<dbReference type="GO" id="GO:0016757">
    <property type="term" value="F:glycosyltransferase activity"/>
    <property type="evidence" value="ECO:0007669"/>
    <property type="project" value="TreeGrafter"/>
</dbReference>
<dbReference type="OrthoDB" id="322965at2"/>
<protein>
    <submittedName>
        <fullName evidence="2">Glycosyltransferase family 1 protein</fullName>
    </submittedName>
</protein>
<dbReference type="PANTHER" id="PTHR46401:SF2">
    <property type="entry name" value="GLYCOSYLTRANSFERASE WBBK-RELATED"/>
    <property type="match status" value="1"/>
</dbReference>
<accession>A0A4R9K5G4</accession>
<evidence type="ECO:0000313" key="2">
    <source>
        <dbReference type="EMBL" id="TGL61455.1"/>
    </source>
</evidence>
<keyword evidence="1 2" id="KW-0808">Transferase</keyword>
<dbReference type="EMBL" id="RQGF01000026">
    <property type="protein sequence ID" value="TGL61455.1"/>
    <property type="molecule type" value="Genomic_DNA"/>
</dbReference>
<evidence type="ECO:0000256" key="1">
    <source>
        <dbReference type="ARBA" id="ARBA00022679"/>
    </source>
</evidence>
<dbReference type="AlphaFoldDB" id="A0A4R9K5G4"/>
<sequence length="326" mass="36757">MTSPSKTIELISPKNSLGITRYCKTFETIFRSKGMDVKFLEKPSSPSSLAHFHIGNSGRELLISASKHKTKAIVTLHDILPRDKILRFIMGRLQLFSLRKHALVVHSEYSKKLAAKFGYNRPIEVVPMGPHPLEDLADQSQNDLSLKSHGKGSGKTLRLCQPGVAKKAKALPELIEAISNFPEITLVIAGGIKDKLTRDFIQKYQKPNLIVLGYCDDEVLNQEIRKSDYVTCFRVDSVGEANGPLVLSHYLGIPIVGWSIGSIPEYALDGDRIFPENTPIAKILKTLLEEDRSTNVRPGFLREQVMNYWDVTFDRYREIYSKMGWI</sequence>
<dbReference type="Proteomes" id="UP000297762">
    <property type="component" value="Unassembled WGS sequence"/>
</dbReference>
<proteinExistence type="predicted"/>
<organism evidence="2 3">
    <name type="scientific">Leptospira sarikeiensis</name>
    <dbReference type="NCBI Taxonomy" id="2484943"/>
    <lineage>
        <taxon>Bacteria</taxon>
        <taxon>Pseudomonadati</taxon>
        <taxon>Spirochaetota</taxon>
        <taxon>Spirochaetia</taxon>
        <taxon>Leptospirales</taxon>
        <taxon>Leptospiraceae</taxon>
        <taxon>Leptospira</taxon>
    </lineage>
</organism>
<evidence type="ECO:0000313" key="3">
    <source>
        <dbReference type="Proteomes" id="UP000297762"/>
    </source>
</evidence>
<dbReference type="Gene3D" id="3.40.50.2000">
    <property type="entry name" value="Glycogen Phosphorylase B"/>
    <property type="match status" value="2"/>
</dbReference>
<reference evidence="2" key="1">
    <citation type="journal article" date="2019" name="PLoS Negl. Trop. Dis.">
        <title>Revisiting the worldwide diversity of Leptospira species in the environment.</title>
        <authorList>
            <person name="Vincent A.T."/>
            <person name="Schiettekatte O."/>
            <person name="Bourhy P."/>
            <person name="Veyrier F.J."/>
            <person name="Picardeau M."/>
        </authorList>
    </citation>
    <scope>NUCLEOTIDE SEQUENCE [LARGE SCALE GENOMIC DNA]</scope>
    <source>
        <strain evidence="2">201702455</strain>
    </source>
</reference>
<name>A0A4R9K5G4_9LEPT</name>
<gene>
    <name evidence="2" type="ORF">EHQ64_10740</name>
</gene>